<accession>A0A2M8Q8I7</accession>
<proteinExistence type="predicted"/>
<dbReference type="Proteomes" id="UP000230790">
    <property type="component" value="Unassembled WGS sequence"/>
</dbReference>
<evidence type="ECO:0000313" key="1">
    <source>
        <dbReference type="EMBL" id="PJF46112.1"/>
    </source>
</evidence>
<comment type="caution">
    <text evidence="1">The sequence shown here is derived from an EMBL/GenBank/DDBJ whole genome shotgun (WGS) entry which is preliminary data.</text>
</comment>
<gene>
    <name evidence="1" type="ORF">CUN48_15460</name>
</gene>
<reference evidence="1 2" key="1">
    <citation type="submission" date="2017-11" db="EMBL/GenBank/DDBJ databases">
        <title>Evolution of Phototrophy in the Chloroflexi Phylum Driven by Horizontal Gene Transfer.</title>
        <authorList>
            <person name="Ward L.M."/>
            <person name="Hemp J."/>
            <person name="Shih P.M."/>
            <person name="Mcglynn S.E."/>
            <person name="Fischer W."/>
        </authorList>
    </citation>
    <scope>NUCLEOTIDE SEQUENCE [LARGE SCALE GENOMIC DNA]</scope>
    <source>
        <strain evidence="1">JP3_7</strain>
    </source>
</reference>
<keyword evidence="1" id="KW-0808">Transferase</keyword>
<dbReference type="AlphaFoldDB" id="A0A2M8Q8I7"/>
<organism evidence="1 2">
    <name type="scientific">Candidatus Thermofonsia Clade 3 bacterium</name>
    <dbReference type="NCBI Taxonomy" id="2364212"/>
    <lineage>
        <taxon>Bacteria</taxon>
        <taxon>Bacillati</taxon>
        <taxon>Chloroflexota</taxon>
        <taxon>Candidatus Thermofontia</taxon>
        <taxon>Candidatus Thermofonsia Clade 3</taxon>
    </lineage>
</organism>
<evidence type="ECO:0000313" key="2">
    <source>
        <dbReference type="Proteomes" id="UP000230790"/>
    </source>
</evidence>
<name>A0A2M8Q8I7_9CHLR</name>
<sequence length="117" mass="13295">LAGWEAVFAPRARVYHRLSASGGDALASYYVGRNTIWLLAKNMPRSLLRRNALAILRGQLAMTLDALRHWRGEAARARLRGQLAGVLGLPRQLQKRRVIQPRRQIEDEELARMLVTK</sequence>
<dbReference type="GO" id="GO:0016740">
    <property type="term" value="F:transferase activity"/>
    <property type="evidence" value="ECO:0007669"/>
    <property type="project" value="UniProtKB-KW"/>
</dbReference>
<dbReference type="EMBL" id="PGTN01000460">
    <property type="protein sequence ID" value="PJF46112.1"/>
    <property type="molecule type" value="Genomic_DNA"/>
</dbReference>
<feature type="non-terminal residue" evidence="1">
    <location>
        <position position="1"/>
    </location>
</feature>
<protein>
    <submittedName>
        <fullName evidence="1">Glycosyltransferase family 2 protein</fullName>
    </submittedName>
</protein>